<dbReference type="InterPro" id="IPR013106">
    <property type="entry name" value="Ig_V-set"/>
</dbReference>
<comment type="subcellular location">
    <subcellularLocation>
        <location evidence="1">Membrane</location>
    </subcellularLocation>
</comment>
<evidence type="ECO:0000256" key="4">
    <source>
        <dbReference type="SAM" id="SignalP"/>
    </source>
</evidence>
<feature type="domain" description="Ig-like" evidence="5">
    <location>
        <begin position="9"/>
        <end position="123"/>
    </location>
</feature>
<reference evidence="6" key="2">
    <citation type="submission" date="2025-08" db="UniProtKB">
        <authorList>
            <consortium name="Ensembl"/>
        </authorList>
    </citation>
    <scope>IDENTIFICATION</scope>
</reference>
<keyword evidence="4" id="KW-0732">Signal</keyword>
<dbReference type="InterPro" id="IPR003599">
    <property type="entry name" value="Ig_sub"/>
</dbReference>
<organism evidence="6 7">
    <name type="scientific">Anabas testudineus</name>
    <name type="common">Climbing perch</name>
    <name type="synonym">Anthias testudineus</name>
    <dbReference type="NCBI Taxonomy" id="64144"/>
    <lineage>
        <taxon>Eukaryota</taxon>
        <taxon>Metazoa</taxon>
        <taxon>Chordata</taxon>
        <taxon>Craniata</taxon>
        <taxon>Vertebrata</taxon>
        <taxon>Euteleostomi</taxon>
        <taxon>Actinopterygii</taxon>
        <taxon>Neopterygii</taxon>
        <taxon>Teleostei</taxon>
        <taxon>Neoteleostei</taxon>
        <taxon>Acanthomorphata</taxon>
        <taxon>Anabantaria</taxon>
        <taxon>Anabantiformes</taxon>
        <taxon>Anabantoidei</taxon>
        <taxon>Anabantidae</taxon>
        <taxon>Anabas</taxon>
    </lineage>
</organism>
<dbReference type="GO" id="GO:0009897">
    <property type="term" value="C:external side of plasma membrane"/>
    <property type="evidence" value="ECO:0007669"/>
    <property type="project" value="TreeGrafter"/>
</dbReference>
<reference evidence="6" key="3">
    <citation type="submission" date="2025-09" db="UniProtKB">
        <authorList>
            <consortium name="Ensembl"/>
        </authorList>
    </citation>
    <scope>IDENTIFICATION</scope>
</reference>
<keyword evidence="2" id="KW-0472">Membrane</keyword>
<dbReference type="PANTHER" id="PTHR24100">
    <property type="entry name" value="BUTYROPHILIN"/>
    <property type="match status" value="1"/>
</dbReference>
<dbReference type="OrthoDB" id="9983389at2759"/>
<dbReference type="InterPro" id="IPR003598">
    <property type="entry name" value="Ig_sub2"/>
</dbReference>
<dbReference type="SMART" id="SM00408">
    <property type="entry name" value="IGc2"/>
    <property type="match status" value="1"/>
</dbReference>
<feature type="signal peptide" evidence="4">
    <location>
        <begin position="1"/>
        <end position="18"/>
    </location>
</feature>
<gene>
    <name evidence="6" type="primary">RAC1</name>
</gene>
<dbReference type="Proteomes" id="UP000265040">
    <property type="component" value="Chromosome 18"/>
</dbReference>
<dbReference type="GO" id="GO:0001817">
    <property type="term" value="P:regulation of cytokine production"/>
    <property type="evidence" value="ECO:0007669"/>
    <property type="project" value="TreeGrafter"/>
</dbReference>
<evidence type="ECO:0000313" key="7">
    <source>
        <dbReference type="Proteomes" id="UP000265040"/>
    </source>
</evidence>
<name>A0A3Q1I9H6_ANATE</name>
<protein>
    <recommendedName>
        <fullName evidence="5">Ig-like domain-containing protein</fullName>
    </recommendedName>
</protein>
<dbReference type="GO" id="GO:0005102">
    <property type="term" value="F:signaling receptor binding"/>
    <property type="evidence" value="ECO:0007669"/>
    <property type="project" value="TreeGrafter"/>
</dbReference>
<dbReference type="InterPro" id="IPR036179">
    <property type="entry name" value="Ig-like_dom_sf"/>
</dbReference>
<dbReference type="InParanoid" id="A0A3Q1I9H6"/>
<dbReference type="InterPro" id="IPR013783">
    <property type="entry name" value="Ig-like_fold"/>
</dbReference>
<dbReference type="AlphaFoldDB" id="A0A3Q1I9H6"/>
<evidence type="ECO:0000313" key="6">
    <source>
        <dbReference type="Ensembl" id="ENSATEP00000014088.2"/>
    </source>
</evidence>
<dbReference type="Gene3D" id="2.60.40.10">
    <property type="entry name" value="Immunoglobulins"/>
    <property type="match status" value="1"/>
</dbReference>
<proteinExistence type="predicted"/>
<accession>A0A3Q1I9H6</accession>
<dbReference type="PANTHER" id="PTHR24100:SF151">
    <property type="entry name" value="ICOS LIGAND"/>
    <property type="match status" value="1"/>
</dbReference>
<feature type="chain" id="PRO_5030079787" description="Ig-like domain-containing protein" evidence="4">
    <location>
        <begin position="19"/>
        <end position="151"/>
    </location>
</feature>
<dbReference type="GO" id="GO:0050852">
    <property type="term" value="P:T cell receptor signaling pathway"/>
    <property type="evidence" value="ECO:0007669"/>
    <property type="project" value="TreeGrafter"/>
</dbReference>
<dbReference type="InterPro" id="IPR007110">
    <property type="entry name" value="Ig-like_dom"/>
</dbReference>
<dbReference type="STRING" id="64144.ENSATEP00000014088"/>
<evidence type="ECO:0000256" key="3">
    <source>
        <dbReference type="ARBA" id="ARBA00023319"/>
    </source>
</evidence>
<dbReference type="Ensembl" id="ENSATET00000014312.2">
    <property type="protein sequence ID" value="ENSATEP00000014088.2"/>
    <property type="gene ID" value="ENSATEG00000009824.2"/>
</dbReference>
<evidence type="ECO:0000256" key="2">
    <source>
        <dbReference type="ARBA" id="ARBA00023136"/>
    </source>
</evidence>
<keyword evidence="7" id="KW-1185">Reference proteome</keyword>
<dbReference type="PROSITE" id="PS50835">
    <property type="entry name" value="IG_LIKE"/>
    <property type="match status" value="1"/>
</dbReference>
<evidence type="ECO:0000259" key="5">
    <source>
        <dbReference type="PROSITE" id="PS50835"/>
    </source>
</evidence>
<dbReference type="InterPro" id="IPR050504">
    <property type="entry name" value="IgSF_BTN/MOG"/>
</dbReference>
<reference evidence="6" key="1">
    <citation type="submission" date="2021-04" db="EMBL/GenBank/DDBJ databases">
        <authorList>
            <consortium name="Wellcome Sanger Institute Data Sharing"/>
        </authorList>
    </citation>
    <scope>NUCLEOTIDE SEQUENCE [LARGE SCALE GENOMIC DNA]</scope>
</reference>
<dbReference type="Pfam" id="PF07686">
    <property type="entry name" value="V-set"/>
    <property type="match status" value="1"/>
</dbReference>
<dbReference type="SUPFAM" id="SSF48726">
    <property type="entry name" value="Immunoglobulin"/>
    <property type="match status" value="1"/>
</dbReference>
<dbReference type="GeneTree" id="ENSGT01120000273858"/>
<dbReference type="SMART" id="SM00409">
    <property type="entry name" value="IG"/>
    <property type="match status" value="1"/>
</dbReference>
<evidence type="ECO:0000256" key="1">
    <source>
        <dbReference type="ARBA" id="ARBA00004370"/>
    </source>
</evidence>
<sequence>IQCWFISVALIVLIVSHSQEVTVKPGENATLDCVGSSQAPIEVLKWVKPDLKSDHYVLFYRDENIQESYQHPLYVDRVKLRDPEMKDGDVSVIVKSVTINDTGIYECEVSARNTTHRKRAHAKLWCTINLKVENSGNLWDLWELYFINIWI</sequence>
<keyword evidence="3" id="KW-0393">Immunoglobulin domain</keyword>